<protein>
    <submittedName>
        <fullName evidence="2">Uncharacterized protein</fullName>
    </submittedName>
</protein>
<organism evidence="2 3">
    <name type="scientific">Brachybacterium huguangmaarense</name>
    <dbReference type="NCBI Taxonomy" id="1652028"/>
    <lineage>
        <taxon>Bacteria</taxon>
        <taxon>Bacillati</taxon>
        <taxon>Actinomycetota</taxon>
        <taxon>Actinomycetes</taxon>
        <taxon>Micrococcales</taxon>
        <taxon>Dermabacteraceae</taxon>
        <taxon>Brachybacterium</taxon>
    </lineage>
</organism>
<proteinExistence type="predicted"/>
<feature type="transmembrane region" description="Helical" evidence="1">
    <location>
        <begin position="136"/>
        <end position="153"/>
    </location>
</feature>
<feature type="transmembrane region" description="Helical" evidence="1">
    <location>
        <begin position="43"/>
        <end position="65"/>
    </location>
</feature>
<feature type="transmembrane region" description="Helical" evidence="1">
    <location>
        <begin position="12"/>
        <end position="31"/>
    </location>
</feature>
<accession>A0ABY6FZ76</accession>
<feature type="transmembrane region" description="Helical" evidence="1">
    <location>
        <begin position="77"/>
        <end position="102"/>
    </location>
</feature>
<evidence type="ECO:0000313" key="2">
    <source>
        <dbReference type="EMBL" id="UYG16248.1"/>
    </source>
</evidence>
<dbReference type="Proteomes" id="UP001164305">
    <property type="component" value="Chromosome"/>
</dbReference>
<reference evidence="2" key="1">
    <citation type="submission" date="2022-10" db="EMBL/GenBank/DDBJ databases">
        <title>Whole-Genome Sequencing of Brachybacterium huguangmaarense BRM-3, Isolated from Betula schmidtii.</title>
        <authorList>
            <person name="Haam D."/>
        </authorList>
    </citation>
    <scope>NUCLEOTIDE SEQUENCE</scope>
    <source>
        <strain evidence="2">BRM-3</strain>
    </source>
</reference>
<keyword evidence="1" id="KW-0812">Transmembrane</keyword>
<feature type="transmembrane region" description="Helical" evidence="1">
    <location>
        <begin position="109"/>
        <end position="130"/>
    </location>
</feature>
<evidence type="ECO:0000313" key="3">
    <source>
        <dbReference type="Proteomes" id="UP001164305"/>
    </source>
</evidence>
<keyword evidence="1" id="KW-1133">Transmembrane helix</keyword>
<name>A0ABY6FZ76_9MICO</name>
<evidence type="ECO:0000256" key="1">
    <source>
        <dbReference type="SAM" id="Phobius"/>
    </source>
</evidence>
<keyword evidence="3" id="KW-1185">Reference proteome</keyword>
<dbReference type="EMBL" id="CP107020">
    <property type="protein sequence ID" value="UYG16248.1"/>
    <property type="molecule type" value="Genomic_DNA"/>
</dbReference>
<keyword evidence="1" id="KW-0472">Membrane</keyword>
<gene>
    <name evidence="2" type="ORF">BRM3_11595</name>
</gene>
<sequence length="154" mass="15783">MPRVLLPFNQYYVAMLVSLLGFGAALAGLAARRLVARRDRRSALQVIGGMLLVQLIALAQTVAVVQGGLRQGTDSRIYLVGITGIVLLAMLIGLLASVLIALAPAPGALLGLTLGALTVTWWASTLVAAIVGQDALALGVQPLLAPVLVGIAIA</sequence>
<dbReference type="RefSeq" id="WP_263593461.1">
    <property type="nucleotide sequence ID" value="NZ_CP107020.1"/>
</dbReference>